<dbReference type="PANTHER" id="PTHR43649:SF30">
    <property type="entry name" value="ABC TRANSPORTER SUBSTRATE-BINDING PROTEIN"/>
    <property type="match status" value="1"/>
</dbReference>
<keyword evidence="1" id="KW-0732">Signal</keyword>
<dbReference type="EMBL" id="VFOR01000004">
    <property type="protein sequence ID" value="TQL56600.1"/>
    <property type="molecule type" value="Genomic_DNA"/>
</dbReference>
<organism evidence="2 3">
    <name type="scientific">Propioniferax innocua</name>
    <dbReference type="NCBI Taxonomy" id="1753"/>
    <lineage>
        <taxon>Bacteria</taxon>
        <taxon>Bacillati</taxon>
        <taxon>Actinomycetota</taxon>
        <taxon>Actinomycetes</taxon>
        <taxon>Propionibacteriales</taxon>
        <taxon>Propionibacteriaceae</taxon>
        <taxon>Propioniferax</taxon>
    </lineage>
</organism>
<dbReference type="OrthoDB" id="2509690at2"/>
<dbReference type="AlphaFoldDB" id="A0A542Z8T3"/>
<evidence type="ECO:0000313" key="2">
    <source>
        <dbReference type="EMBL" id="TQL56600.1"/>
    </source>
</evidence>
<feature type="chain" id="PRO_5038968706" evidence="1">
    <location>
        <begin position="26"/>
        <end position="429"/>
    </location>
</feature>
<dbReference type="PANTHER" id="PTHR43649">
    <property type="entry name" value="ARABINOSE-BINDING PROTEIN-RELATED"/>
    <property type="match status" value="1"/>
</dbReference>
<dbReference type="Proteomes" id="UP000316196">
    <property type="component" value="Unassembled WGS sequence"/>
</dbReference>
<dbReference type="Gene3D" id="3.40.190.10">
    <property type="entry name" value="Periplasmic binding protein-like II"/>
    <property type="match status" value="1"/>
</dbReference>
<name>A0A542Z8T3_9ACTN</name>
<comment type="caution">
    <text evidence="2">The sequence shown here is derived from an EMBL/GenBank/DDBJ whole genome shotgun (WGS) entry which is preliminary data.</text>
</comment>
<reference evidence="2 3" key="1">
    <citation type="submission" date="2019-06" db="EMBL/GenBank/DDBJ databases">
        <title>Sequencing the genomes of 1000 actinobacteria strains.</title>
        <authorList>
            <person name="Klenk H.-P."/>
        </authorList>
    </citation>
    <scope>NUCLEOTIDE SEQUENCE [LARGE SCALE GENOMIC DNA]</scope>
    <source>
        <strain evidence="2 3">DSM 8251</strain>
    </source>
</reference>
<evidence type="ECO:0000313" key="3">
    <source>
        <dbReference type="Proteomes" id="UP000316196"/>
    </source>
</evidence>
<gene>
    <name evidence="2" type="ORF">FB460_2491</name>
</gene>
<dbReference type="Pfam" id="PF13416">
    <property type="entry name" value="SBP_bac_8"/>
    <property type="match status" value="1"/>
</dbReference>
<evidence type="ECO:0000256" key="1">
    <source>
        <dbReference type="SAM" id="SignalP"/>
    </source>
</evidence>
<dbReference type="PROSITE" id="PS51318">
    <property type="entry name" value="TAT"/>
    <property type="match status" value="1"/>
</dbReference>
<dbReference type="CDD" id="cd14748">
    <property type="entry name" value="PBP2_UgpB"/>
    <property type="match status" value="1"/>
</dbReference>
<feature type="signal peptide" evidence="1">
    <location>
        <begin position="1"/>
        <end position="25"/>
    </location>
</feature>
<accession>A0A542Z8T3</accession>
<dbReference type="InterPro" id="IPR050490">
    <property type="entry name" value="Bact_solute-bd_prot1"/>
</dbReference>
<protein>
    <submittedName>
        <fullName evidence="2">sn-glycerol 3-phosphate transport system substrate-binding protein</fullName>
    </submittedName>
</protein>
<keyword evidence="3" id="KW-1185">Reference proteome</keyword>
<sequence>MHITRRALLTTVGGIAAAATLTSCAGTGGSSAGGGDPKNIRFMSNHPGKSQDLEQKIIDAFVAENPEYSVELIDGGSDYEELAQKFNAQLAGGDVPDIVVASDVTWFPLALNEAITPMDELWSSGKVDSDDYVDTLREDYVFEGKHYGLPYSRSTPLFYFNSELWEKAGLDGAPTTWDEFDEMAAKLLKDNPDVAPLVVPDGSNYLDWYFQGMIWTFGGSYSKEWDMAFTDDKSLEAGRFLAEQVNKGHIKITADPTNEFGTGLAGALLESTGSLGGLKEQAAIEFDTAYLPGPKPGCPTGGAGLAITNKIDDERKASAMKFVEFATNQDNTVTFSQATGYMPVRKSALEHPDEQAYLKDEPRAQTAIDQLAENTQSQDYARCFLPGGGDRIGEGLDRITTGGEDVEKIFEELQKQSQEVYERDIEPKL</sequence>
<dbReference type="InterPro" id="IPR006311">
    <property type="entry name" value="TAT_signal"/>
</dbReference>
<dbReference type="InterPro" id="IPR006059">
    <property type="entry name" value="SBP"/>
</dbReference>
<dbReference type="SUPFAM" id="SSF53850">
    <property type="entry name" value="Periplasmic binding protein-like II"/>
    <property type="match status" value="1"/>
</dbReference>
<dbReference type="PROSITE" id="PS51257">
    <property type="entry name" value="PROKAR_LIPOPROTEIN"/>
    <property type="match status" value="1"/>
</dbReference>
<proteinExistence type="predicted"/>
<dbReference type="RefSeq" id="WP_142094503.1">
    <property type="nucleotide sequence ID" value="NZ_BAAAMD010000002.1"/>
</dbReference>